<dbReference type="EMBL" id="ADBV01017342">
    <property type="protein sequence ID" value="EJW71942.1"/>
    <property type="molecule type" value="Genomic_DNA"/>
</dbReference>
<gene>
    <name evidence="2" type="ORF">WUBG_17149</name>
</gene>
<sequence length="58" mass="6571">MAESEISMEGEFSGGESSSQIRQQQQNVEEDESSWPVTRQQYKLEEIIGNGSTSIVYR</sequence>
<evidence type="ECO:0000313" key="2">
    <source>
        <dbReference type="EMBL" id="EJW71942.1"/>
    </source>
</evidence>
<protein>
    <submittedName>
        <fullName evidence="2">Uncharacterized protein</fullName>
    </submittedName>
</protein>
<evidence type="ECO:0000313" key="3">
    <source>
        <dbReference type="Proteomes" id="UP000004810"/>
    </source>
</evidence>
<reference evidence="3" key="1">
    <citation type="submission" date="2012-08" db="EMBL/GenBank/DDBJ databases">
        <title>The Genome Sequence of Wuchereria bancrofti.</title>
        <authorList>
            <person name="Nutman T.B."/>
            <person name="Fink D.L."/>
            <person name="Russ C."/>
            <person name="Young S."/>
            <person name="Zeng Q."/>
            <person name="Koehrsen M."/>
            <person name="Alvarado L."/>
            <person name="Berlin A."/>
            <person name="Chapman S.B."/>
            <person name="Chen Z."/>
            <person name="Freedman E."/>
            <person name="Gellesch M."/>
            <person name="Goldberg J."/>
            <person name="Griggs A."/>
            <person name="Gujja S."/>
            <person name="Heilman E.R."/>
            <person name="Heiman D."/>
            <person name="Hepburn T."/>
            <person name="Howarth C."/>
            <person name="Jen D."/>
            <person name="Larson L."/>
            <person name="Lewis B."/>
            <person name="Mehta T."/>
            <person name="Park D."/>
            <person name="Pearson M."/>
            <person name="Roberts A."/>
            <person name="Saif S."/>
            <person name="Shea T."/>
            <person name="Shenoy N."/>
            <person name="Sisk P."/>
            <person name="Stolte C."/>
            <person name="Sykes S."/>
            <person name="Walk T."/>
            <person name="White J."/>
            <person name="Yandava C."/>
            <person name="Haas B."/>
            <person name="Henn M.R."/>
            <person name="Nusbaum C."/>
            <person name="Birren B."/>
        </authorList>
    </citation>
    <scope>NUCLEOTIDE SEQUENCE [LARGE SCALE GENOMIC DNA]</scope>
    <source>
        <strain evidence="3">NA</strain>
    </source>
</reference>
<comment type="caution">
    <text evidence="2">The sequence shown here is derived from an EMBL/GenBank/DDBJ whole genome shotgun (WGS) entry which is preliminary data.</text>
</comment>
<name>J9E4P7_WUCBA</name>
<feature type="non-terminal residue" evidence="2">
    <location>
        <position position="58"/>
    </location>
</feature>
<dbReference type="AlphaFoldDB" id="J9E4P7"/>
<feature type="region of interest" description="Disordered" evidence="1">
    <location>
        <begin position="1"/>
        <end position="39"/>
    </location>
</feature>
<evidence type="ECO:0000256" key="1">
    <source>
        <dbReference type="SAM" id="MobiDB-lite"/>
    </source>
</evidence>
<accession>J9E4P7</accession>
<dbReference type="Proteomes" id="UP000004810">
    <property type="component" value="Unassembled WGS sequence"/>
</dbReference>
<organism evidence="2 3">
    <name type="scientific">Wuchereria bancrofti</name>
    <dbReference type="NCBI Taxonomy" id="6293"/>
    <lineage>
        <taxon>Eukaryota</taxon>
        <taxon>Metazoa</taxon>
        <taxon>Ecdysozoa</taxon>
        <taxon>Nematoda</taxon>
        <taxon>Chromadorea</taxon>
        <taxon>Rhabditida</taxon>
        <taxon>Spirurina</taxon>
        <taxon>Spiruromorpha</taxon>
        <taxon>Filarioidea</taxon>
        <taxon>Onchocercidae</taxon>
        <taxon>Wuchereria</taxon>
    </lineage>
</organism>
<proteinExistence type="predicted"/>
<feature type="compositionally biased region" description="Low complexity" evidence="1">
    <location>
        <begin position="1"/>
        <end position="19"/>
    </location>
</feature>